<reference evidence="1 2" key="1">
    <citation type="journal article" date="2019" name="Nat. Plants">
        <title>Genome sequencing of Musa balbisiana reveals subgenome evolution and function divergence in polyploid bananas.</title>
        <authorList>
            <person name="Yao X."/>
        </authorList>
    </citation>
    <scope>NUCLEOTIDE SEQUENCE [LARGE SCALE GENOMIC DNA]</scope>
    <source>
        <strain evidence="2">cv. DH-PKW</strain>
        <tissue evidence="1">Leaves</tissue>
    </source>
</reference>
<dbReference type="AlphaFoldDB" id="A0A4S8JDL4"/>
<evidence type="ECO:0000313" key="2">
    <source>
        <dbReference type="Proteomes" id="UP000317650"/>
    </source>
</evidence>
<evidence type="ECO:0000313" key="1">
    <source>
        <dbReference type="EMBL" id="THU59870.1"/>
    </source>
</evidence>
<dbReference type="Proteomes" id="UP000317650">
    <property type="component" value="Chromosome 7"/>
</dbReference>
<dbReference type="EMBL" id="PYDT01000005">
    <property type="protein sequence ID" value="THU59870.1"/>
    <property type="molecule type" value="Genomic_DNA"/>
</dbReference>
<comment type="caution">
    <text evidence="1">The sequence shown here is derived from an EMBL/GenBank/DDBJ whole genome shotgun (WGS) entry which is preliminary data.</text>
</comment>
<organism evidence="1 2">
    <name type="scientific">Musa balbisiana</name>
    <name type="common">Banana</name>
    <dbReference type="NCBI Taxonomy" id="52838"/>
    <lineage>
        <taxon>Eukaryota</taxon>
        <taxon>Viridiplantae</taxon>
        <taxon>Streptophyta</taxon>
        <taxon>Embryophyta</taxon>
        <taxon>Tracheophyta</taxon>
        <taxon>Spermatophyta</taxon>
        <taxon>Magnoliopsida</taxon>
        <taxon>Liliopsida</taxon>
        <taxon>Zingiberales</taxon>
        <taxon>Musaceae</taxon>
        <taxon>Musa</taxon>
    </lineage>
</organism>
<name>A0A4S8JDL4_MUSBA</name>
<keyword evidence="2" id="KW-1185">Reference proteome</keyword>
<gene>
    <name evidence="1" type="ORF">C4D60_Mb07t06570</name>
</gene>
<protein>
    <submittedName>
        <fullName evidence="1">Uncharacterized protein</fullName>
    </submittedName>
</protein>
<proteinExistence type="predicted"/>
<accession>A0A4S8JDL4</accession>
<sequence>MVPWRSPAPRAKATRRRRLPSLWPRRGVAAASAAVAVASVCARLPPTKAPSAAGSTALSPPRGCGAPSPCLLPPPPPTPPPPPPLLLLPSFPIPWRLLRTRMDRSCVISPFCCFQYETLNCSRLVSASSTFLKSRIFEVAFPMPGGLISLPSLWNRLVSTERNQQAIKKK</sequence>